<sequence>MVAVSLITKMHTVKILLLDTIGPNLDSVVNFLKCFPCLEKLYVILHLEKDINNVREHDPLDPIECLELNLKKVVLKNYDGIKRAIINFAKFFILNAKVLEEMEIGVLGHGNDKRM</sequence>
<evidence type="ECO:0000313" key="4">
    <source>
        <dbReference type="Proteomes" id="UP000015106"/>
    </source>
</evidence>
<reference evidence="3" key="2">
    <citation type="submission" date="2018-03" db="EMBL/GenBank/DDBJ databases">
        <title>The Triticum urartu genome reveals the dynamic nature of wheat genome evolution.</title>
        <authorList>
            <person name="Ling H."/>
            <person name="Ma B."/>
            <person name="Shi X."/>
            <person name="Liu H."/>
            <person name="Dong L."/>
            <person name="Sun H."/>
            <person name="Cao Y."/>
            <person name="Gao Q."/>
            <person name="Zheng S."/>
            <person name="Li Y."/>
            <person name="Yu Y."/>
            <person name="Du H."/>
            <person name="Qi M."/>
            <person name="Li Y."/>
            <person name="Yu H."/>
            <person name="Cui Y."/>
            <person name="Wang N."/>
            <person name="Chen C."/>
            <person name="Wu H."/>
            <person name="Zhao Y."/>
            <person name="Zhang J."/>
            <person name="Li Y."/>
            <person name="Zhou W."/>
            <person name="Zhang B."/>
            <person name="Hu W."/>
            <person name="Eijk M."/>
            <person name="Tang J."/>
            <person name="Witsenboer H."/>
            <person name="Zhao S."/>
            <person name="Li Z."/>
            <person name="Zhang A."/>
            <person name="Wang D."/>
            <person name="Liang C."/>
        </authorList>
    </citation>
    <scope>NUCLEOTIDE SEQUENCE [LARGE SCALE GENOMIC DNA]</scope>
    <source>
        <strain evidence="3">cv. G1812</strain>
    </source>
</reference>
<dbReference type="Pfam" id="PF08387">
    <property type="entry name" value="FBD"/>
    <property type="match status" value="1"/>
</dbReference>
<proteinExistence type="predicted"/>
<reference evidence="4" key="1">
    <citation type="journal article" date="2013" name="Nature">
        <title>Draft genome of the wheat A-genome progenitor Triticum urartu.</title>
        <authorList>
            <person name="Ling H.Q."/>
            <person name="Zhao S."/>
            <person name="Liu D."/>
            <person name="Wang J."/>
            <person name="Sun H."/>
            <person name="Zhang C."/>
            <person name="Fan H."/>
            <person name="Li D."/>
            <person name="Dong L."/>
            <person name="Tao Y."/>
            <person name="Gao C."/>
            <person name="Wu H."/>
            <person name="Li Y."/>
            <person name="Cui Y."/>
            <person name="Guo X."/>
            <person name="Zheng S."/>
            <person name="Wang B."/>
            <person name="Yu K."/>
            <person name="Liang Q."/>
            <person name="Yang W."/>
            <person name="Lou X."/>
            <person name="Chen J."/>
            <person name="Feng M."/>
            <person name="Jian J."/>
            <person name="Zhang X."/>
            <person name="Luo G."/>
            <person name="Jiang Y."/>
            <person name="Liu J."/>
            <person name="Wang Z."/>
            <person name="Sha Y."/>
            <person name="Zhang B."/>
            <person name="Wu H."/>
            <person name="Tang D."/>
            <person name="Shen Q."/>
            <person name="Xue P."/>
            <person name="Zou S."/>
            <person name="Wang X."/>
            <person name="Liu X."/>
            <person name="Wang F."/>
            <person name="Yang Y."/>
            <person name="An X."/>
            <person name="Dong Z."/>
            <person name="Zhang K."/>
            <person name="Zhang X."/>
            <person name="Luo M.C."/>
            <person name="Dvorak J."/>
            <person name="Tong Y."/>
            <person name="Wang J."/>
            <person name="Yang H."/>
            <person name="Li Z."/>
            <person name="Wang D."/>
            <person name="Zhang A."/>
            <person name="Wang J."/>
        </authorList>
    </citation>
    <scope>NUCLEOTIDE SEQUENCE</scope>
    <source>
        <strain evidence="4">cv. G1812</strain>
    </source>
</reference>
<dbReference type="InterPro" id="IPR055411">
    <property type="entry name" value="LRR_FXL15/At3g58940/PEG3-like"/>
</dbReference>
<reference evidence="3" key="3">
    <citation type="submission" date="2022-06" db="UniProtKB">
        <authorList>
            <consortium name="EnsemblPlants"/>
        </authorList>
    </citation>
    <scope>IDENTIFICATION</scope>
</reference>
<name>A0A8R7K4K5_TRIUA</name>
<organism evidence="3 4">
    <name type="scientific">Triticum urartu</name>
    <name type="common">Red wild einkorn</name>
    <name type="synonym">Crithodium urartu</name>
    <dbReference type="NCBI Taxonomy" id="4572"/>
    <lineage>
        <taxon>Eukaryota</taxon>
        <taxon>Viridiplantae</taxon>
        <taxon>Streptophyta</taxon>
        <taxon>Embryophyta</taxon>
        <taxon>Tracheophyta</taxon>
        <taxon>Spermatophyta</taxon>
        <taxon>Magnoliopsida</taxon>
        <taxon>Liliopsida</taxon>
        <taxon>Poales</taxon>
        <taxon>Poaceae</taxon>
        <taxon>BOP clade</taxon>
        <taxon>Pooideae</taxon>
        <taxon>Triticodae</taxon>
        <taxon>Triticeae</taxon>
        <taxon>Triticinae</taxon>
        <taxon>Triticum</taxon>
    </lineage>
</organism>
<evidence type="ECO:0008006" key="5">
    <source>
        <dbReference type="Google" id="ProtNLM"/>
    </source>
</evidence>
<dbReference type="PANTHER" id="PTHR32141">
    <property type="match status" value="1"/>
</dbReference>
<dbReference type="Proteomes" id="UP000015106">
    <property type="component" value="Chromosome 1"/>
</dbReference>
<accession>A0A8R7K4K5</accession>
<dbReference type="InterPro" id="IPR006566">
    <property type="entry name" value="FBD"/>
</dbReference>
<dbReference type="Pfam" id="PF24758">
    <property type="entry name" value="LRR_At5g56370"/>
    <property type="match status" value="1"/>
</dbReference>
<feature type="domain" description="F-box/LRR-repeat protein 15/At3g58940/PEG3-like LRR" evidence="2">
    <location>
        <begin position="1"/>
        <end position="43"/>
    </location>
</feature>
<keyword evidence="4" id="KW-1185">Reference proteome</keyword>
<feature type="domain" description="FBD" evidence="1">
    <location>
        <begin position="59"/>
        <end position="104"/>
    </location>
</feature>
<protein>
    <recommendedName>
        <fullName evidence="5">FBD domain-containing protein</fullName>
    </recommendedName>
</protein>
<dbReference type="EnsemblPlants" id="TuG1812G0100004410.01.T01">
    <property type="protein sequence ID" value="TuG1812G0100004410.01.T01"/>
    <property type="gene ID" value="TuG1812G0100004410.01"/>
</dbReference>
<dbReference type="PANTHER" id="PTHR32141:SF168">
    <property type="entry name" value="OS12G0595200 PROTEIN"/>
    <property type="match status" value="1"/>
</dbReference>
<dbReference type="AlphaFoldDB" id="A0A8R7K4K5"/>
<dbReference type="Gramene" id="TuG1812G0100004410.01.T01">
    <property type="protein sequence ID" value="TuG1812G0100004410.01.T01"/>
    <property type="gene ID" value="TuG1812G0100004410.01"/>
</dbReference>
<evidence type="ECO:0000259" key="1">
    <source>
        <dbReference type="Pfam" id="PF08387"/>
    </source>
</evidence>
<evidence type="ECO:0000259" key="2">
    <source>
        <dbReference type="Pfam" id="PF24758"/>
    </source>
</evidence>
<evidence type="ECO:0000313" key="3">
    <source>
        <dbReference type="EnsemblPlants" id="TuG1812G0100004410.01.T01"/>
    </source>
</evidence>
<dbReference type="InterPro" id="IPR055302">
    <property type="entry name" value="F-box_dom-containing"/>
</dbReference>